<evidence type="ECO:0000256" key="2">
    <source>
        <dbReference type="SAM" id="Phobius"/>
    </source>
</evidence>
<keyword evidence="2" id="KW-0472">Membrane</keyword>
<evidence type="ECO:0000313" key="4">
    <source>
        <dbReference type="Proteomes" id="UP001467674"/>
    </source>
</evidence>
<dbReference type="EMBL" id="JBEOME010000001">
    <property type="protein sequence ID" value="MER3119711.1"/>
    <property type="molecule type" value="Genomic_DNA"/>
</dbReference>
<dbReference type="Gene3D" id="3.10.450.130">
    <property type="entry name" value="folded 79 residue fragment of lin0334 like domains"/>
    <property type="match status" value="1"/>
</dbReference>
<reference evidence="3 4" key="1">
    <citation type="submission" date="2024-06" db="EMBL/GenBank/DDBJ databases">
        <title>Construction of an artificial bacterial consortium using nitrogen cycle bacteria from Cuatro Cienegas Basin and a mangrove forest.</title>
        <authorList>
            <person name="Aguilera-Najera D."/>
            <person name="Marquez-Cianci L."/>
            <person name="Martinez-Perez E."/>
            <person name="Rosas-Barrera M."/>
            <person name="Rodriguez-Cruz U.E."/>
            <person name="Tapia-Lopez R."/>
            <person name="Eguiarte L.E."/>
            <person name="Souza-Saldivar V."/>
        </authorList>
    </citation>
    <scope>NUCLEOTIDE SEQUENCE [LARGE SCALE GENOMIC DNA]</scope>
    <source>
        <strain evidence="3 4">S14-15</strain>
    </source>
</reference>
<sequence>MGNKISIIIVLIIITIISVTLILLNGKQSQTNESGGKAILEEKEKNEQQKAEEFAEEMKPNIEKRLRKMDIHNFIETISFKKGVTINPMGYIRIRGYVNGEPERFEFSASLEYRSKEVGSMSISSDLSDRFENWDDFDPQVKEDFLNSLSKKEREQYLKDIGEKE</sequence>
<feature type="region of interest" description="Disordered" evidence="1">
    <location>
        <begin position="29"/>
        <end position="48"/>
    </location>
</feature>
<comment type="caution">
    <text evidence="3">The sequence shown here is derived from an EMBL/GenBank/DDBJ whole genome shotgun (WGS) entry which is preliminary data.</text>
</comment>
<accession>A0ABV1S0K9</accession>
<keyword evidence="2" id="KW-1133">Transmembrane helix</keyword>
<protein>
    <submittedName>
        <fullName evidence="3">DUF1433 domain-containing protein</fullName>
    </submittedName>
</protein>
<feature type="compositionally biased region" description="Basic and acidic residues" evidence="1">
    <location>
        <begin position="39"/>
        <end position="48"/>
    </location>
</feature>
<feature type="transmembrane region" description="Helical" evidence="2">
    <location>
        <begin position="6"/>
        <end position="24"/>
    </location>
</feature>
<keyword evidence="2" id="KW-0812">Transmembrane</keyword>
<organism evidence="3 4">
    <name type="scientific">Bacillus altitudinis</name>
    <dbReference type="NCBI Taxonomy" id="293387"/>
    <lineage>
        <taxon>Bacteria</taxon>
        <taxon>Bacillati</taxon>
        <taxon>Bacillota</taxon>
        <taxon>Bacilli</taxon>
        <taxon>Bacillales</taxon>
        <taxon>Bacillaceae</taxon>
        <taxon>Bacillus</taxon>
    </lineage>
</organism>
<keyword evidence="4" id="KW-1185">Reference proteome</keyword>
<evidence type="ECO:0000256" key="1">
    <source>
        <dbReference type="SAM" id="MobiDB-lite"/>
    </source>
</evidence>
<name>A0ABV1S0K9_BACAB</name>
<gene>
    <name evidence="3" type="ORF">ABQG71_00740</name>
</gene>
<proteinExistence type="predicted"/>
<dbReference type="RefSeq" id="WP_171465942.1">
    <property type="nucleotide sequence ID" value="NZ_CP139561.1"/>
</dbReference>
<evidence type="ECO:0000313" key="3">
    <source>
        <dbReference type="EMBL" id="MER3119711.1"/>
    </source>
</evidence>
<dbReference type="Proteomes" id="UP001467674">
    <property type="component" value="Unassembled WGS sequence"/>
</dbReference>